<organism evidence="1 2">
    <name type="scientific">Methylobacterium pseudosasicola</name>
    <dbReference type="NCBI Taxonomy" id="582667"/>
    <lineage>
        <taxon>Bacteria</taxon>
        <taxon>Pseudomonadati</taxon>
        <taxon>Pseudomonadota</taxon>
        <taxon>Alphaproteobacteria</taxon>
        <taxon>Hyphomicrobiales</taxon>
        <taxon>Methylobacteriaceae</taxon>
        <taxon>Methylobacterium</taxon>
    </lineage>
</organism>
<protein>
    <submittedName>
        <fullName evidence="1">Uncharacterized protein</fullName>
    </submittedName>
</protein>
<sequence>MQTHLHRALDPSRPTFVLALPNGGPCPEDLAGVDGVVVQLAPVPNHAERFEAAFGGKGSAVLVRPDGYAGWIGPLYNSAGRVRTYRDWRFSQGHIDLSKRHVRCIA</sequence>
<gene>
    <name evidence="1" type="ORF">SAMN05192568_10347</name>
</gene>
<dbReference type="Proteomes" id="UP000199048">
    <property type="component" value="Unassembled WGS sequence"/>
</dbReference>
<reference evidence="2" key="1">
    <citation type="submission" date="2016-10" db="EMBL/GenBank/DDBJ databases">
        <authorList>
            <person name="Varghese N."/>
            <person name="Submissions S."/>
        </authorList>
    </citation>
    <scope>NUCLEOTIDE SEQUENCE [LARGE SCALE GENOMIC DNA]</scope>
    <source>
        <strain evidence="2">BL36</strain>
    </source>
</reference>
<proteinExistence type="predicted"/>
<evidence type="ECO:0000313" key="2">
    <source>
        <dbReference type="Proteomes" id="UP000199048"/>
    </source>
</evidence>
<evidence type="ECO:0000313" key="1">
    <source>
        <dbReference type="EMBL" id="SFM48597.1"/>
    </source>
</evidence>
<keyword evidence="2" id="KW-1185">Reference proteome</keyword>
<dbReference type="AlphaFoldDB" id="A0A1I4R8M2"/>
<name>A0A1I4R8M2_9HYPH</name>
<dbReference type="EMBL" id="FOTK01000034">
    <property type="protein sequence ID" value="SFM48597.1"/>
    <property type="molecule type" value="Genomic_DNA"/>
</dbReference>
<dbReference type="Gene3D" id="3.40.30.120">
    <property type="match status" value="1"/>
</dbReference>
<dbReference type="Pfam" id="PF21274">
    <property type="entry name" value="Rng_hyd_C"/>
    <property type="match status" value="1"/>
</dbReference>
<accession>A0A1I4R8M2</accession>